<dbReference type="Proteomes" id="UP001151760">
    <property type="component" value="Unassembled WGS sequence"/>
</dbReference>
<evidence type="ECO:0000313" key="2">
    <source>
        <dbReference type="Proteomes" id="UP001151760"/>
    </source>
</evidence>
<keyword evidence="2" id="KW-1185">Reference proteome</keyword>
<comment type="caution">
    <text evidence="1">The sequence shown here is derived from an EMBL/GenBank/DDBJ whole genome shotgun (WGS) entry which is preliminary data.</text>
</comment>
<reference evidence="1" key="2">
    <citation type="submission" date="2022-01" db="EMBL/GenBank/DDBJ databases">
        <authorList>
            <person name="Yamashiro T."/>
            <person name="Shiraishi A."/>
            <person name="Satake H."/>
            <person name="Nakayama K."/>
        </authorList>
    </citation>
    <scope>NUCLEOTIDE SEQUENCE</scope>
</reference>
<reference evidence="1" key="1">
    <citation type="journal article" date="2022" name="Int. J. Mol. Sci.">
        <title>Draft Genome of Tanacetum Coccineum: Genomic Comparison of Closely Related Tanacetum-Family Plants.</title>
        <authorList>
            <person name="Yamashiro T."/>
            <person name="Shiraishi A."/>
            <person name="Nakayama K."/>
            <person name="Satake H."/>
        </authorList>
    </citation>
    <scope>NUCLEOTIDE SEQUENCE</scope>
</reference>
<proteinExistence type="predicted"/>
<dbReference type="EMBL" id="BQNB010012956">
    <property type="protein sequence ID" value="GJT10018.1"/>
    <property type="molecule type" value="Genomic_DNA"/>
</dbReference>
<organism evidence="1 2">
    <name type="scientific">Tanacetum coccineum</name>
    <dbReference type="NCBI Taxonomy" id="301880"/>
    <lineage>
        <taxon>Eukaryota</taxon>
        <taxon>Viridiplantae</taxon>
        <taxon>Streptophyta</taxon>
        <taxon>Embryophyta</taxon>
        <taxon>Tracheophyta</taxon>
        <taxon>Spermatophyta</taxon>
        <taxon>Magnoliopsida</taxon>
        <taxon>eudicotyledons</taxon>
        <taxon>Gunneridae</taxon>
        <taxon>Pentapetalae</taxon>
        <taxon>asterids</taxon>
        <taxon>campanulids</taxon>
        <taxon>Asterales</taxon>
        <taxon>Asteraceae</taxon>
        <taxon>Asteroideae</taxon>
        <taxon>Anthemideae</taxon>
        <taxon>Anthemidinae</taxon>
        <taxon>Tanacetum</taxon>
    </lineage>
</organism>
<dbReference type="InterPro" id="IPR003903">
    <property type="entry name" value="UIM_dom"/>
</dbReference>
<dbReference type="PROSITE" id="PS50330">
    <property type="entry name" value="UIM"/>
    <property type="match status" value="1"/>
</dbReference>
<gene>
    <name evidence="1" type="ORF">Tco_0857060</name>
</gene>
<accession>A0ABQ5B885</accession>
<sequence length="266" mass="29817">MVTVPIHQDTSSVPLMTTLVIDLTVSQPVPTAVQAPLPTITATRMGELELHMADMVEANQALEEILEKQGSRLYKLENLNIPNQNMAYDKCRSYPAEQVPVMAPPTGTNGQILPRIRCNNKFHPRPCSPLHLPNEEPVLGYLKFSAKGTKREVFGMPIPNDLITNDIRGEQYYNAYLEKVSTQETKTCTSKPQKRTKVVTETSEAQSLAKRSKAGKVVKKRTKKSSLQLVDEFVEEGVQENKPRICDEEANLQKAVEESLKEFHSD</sequence>
<protein>
    <submittedName>
        <fullName evidence="1">Retrovirus-related pol polyprotein from transposon TNT 1-94</fullName>
    </submittedName>
</protein>
<name>A0ABQ5B885_9ASTR</name>
<evidence type="ECO:0000313" key="1">
    <source>
        <dbReference type="EMBL" id="GJT10018.1"/>
    </source>
</evidence>